<feature type="compositionally biased region" description="Polar residues" evidence="2">
    <location>
        <begin position="203"/>
        <end position="225"/>
    </location>
</feature>
<dbReference type="PANTHER" id="PTHR14662:SF2">
    <property type="entry name" value="PARTNER AND LOCALIZER OF BRCA2"/>
    <property type="match status" value="1"/>
</dbReference>
<evidence type="ECO:0000256" key="1">
    <source>
        <dbReference type="SAM" id="Coils"/>
    </source>
</evidence>
<dbReference type="RefSeq" id="XP_028288189.1">
    <property type="nucleotide sequence ID" value="XM_028432388.1"/>
</dbReference>
<feature type="compositionally biased region" description="Basic and acidic residues" evidence="2">
    <location>
        <begin position="181"/>
        <end position="191"/>
    </location>
</feature>
<dbReference type="SUPFAM" id="SSF50978">
    <property type="entry name" value="WD40 repeat-like"/>
    <property type="match status" value="1"/>
</dbReference>
<dbReference type="InterPro" id="IPR036322">
    <property type="entry name" value="WD40_repeat_dom_sf"/>
</dbReference>
<dbReference type="OrthoDB" id="9936560at2759"/>
<keyword evidence="1" id="KW-0175">Coiled coil</keyword>
<feature type="compositionally biased region" description="Polar residues" evidence="2">
    <location>
        <begin position="433"/>
        <end position="452"/>
    </location>
</feature>
<reference evidence="5" key="1">
    <citation type="submission" date="2025-08" db="UniProtKB">
        <authorList>
            <consortium name="RefSeq"/>
        </authorList>
    </citation>
    <scope>IDENTIFICATION</scope>
</reference>
<feature type="domain" description="Partner and localiser of BRCA2 WD40" evidence="3">
    <location>
        <begin position="1053"/>
        <end position="1395"/>
    </location>
</feature>
<evidence type="ECO:0000313" key="4">
    <source>
        <dbReference type="Proteomes" id="UP000515145"/>
    </source>
</evidence>
<feature type="compositionally biased region" description="Low complexity" evidence="2">
    <location>
        <begin position="491"/>
        <end position="505"/>
    </location>
</feature>
<feature type="region of interest" description="Disordered" evidence="2">
    <location>
        <begin position="62"/>
        <end position="324"/>
    </location>
</feature>
<evidence type="ECO:0000259" key="3">
    <source>
        <dbReference type="Pfam" id="PF16756"/>
    </source>
</evidence>
<dbReference type="InterPro" id="IPR015943">
    <property type="entry name" value="WD40/YVTN_repeat-like_dom_sf"/>
</dbReference>
<dbReference type="InterPro" id="IPR031920">
    <property type="entry name" value="PALB2_WD40"/>
</dbReference>
<dbReference type="GO" id="GO:0000724">
    <property type="term" value="P:double-strand break repair via homologous recombination"/>
    <property type="evidence" value="ECO:0007669"/>
    <property type="project" value="InterPro"/>
</dbReference>
<sequence>METNVEDVLHCEEQLKTTLYCDDKDKLRRRLAQLQKEYLRTAQRLQRAERLDAVRRHVKSRISQTLHQRDPEVTSGPCLNPSSLIQNTSNRPAVDLPQCQGQTEGPADSRRSQMVRFLLPADAECPRTPDPSHDTPSPVLRLRSRRSRLRWEKRSAEAGKSTEVEEKGQNQSVGIKSTETAGKEEKAKSEETDPNESEELFSGTESESPSLLLSHWNTPGTTQTGDTEEKEYSGHQEQGEKETTERKKESDSTSLLLTCSKPTLNIAEKGQSGSQTGRRKEVKRAEDGGNSRETKLSEENSNKETELIAAEKTERDDFIGEKEEKNGDEKMVNLLDSCTLVEGLLFPAEYYVRTTRRMTLSQSQPDMQAVIQSQLSTGRRRRSRGQGRGLNKSTSENSGQIDLSSLSTPSMSIDPHKLSLTNLADACNEHCQRPSQGSDPITETLFSPTVTPTRLARGRRSKRGRGRGRPQTPRPSPSLDLKEQCCEQTDDPQPTSTPVSSSVSVHEVDEQKPCCVSMPDAPQPVTTDSDTSQPSSGVNEAPFSPASGHQERVYPIFLKSNVRTNRSPRINTATSSWSSLLLPSSPLDQTSLLHLPSLFPGQLFSSLKLVDIHQDFHLPDDQFASLKLHKLRQVTVESGVEHLPSPSFKTHSSNKQTDQYSSSEPLVHIPLPLSLTPTVTDSAPPNVEQQEATQSQDIQRASTEHRFTDKLIRETSTEELPDQAITKTHGEQQTENLHAVTCSAESVSVVQECPDDCIDKYEKENCHSQSNVTPCRTPSSINHPDKPQPHLNLTDQPADKVNNSVKENAGELQITQLDSKKDVKNCCEVPPLEDQRTLNPKAEDTAIIQSLSSDCPVQETPEELSKICSALQACDDMKASGESLNRKASKEPTEPDTNLSADRLMENENKCLPHHSLSSQLLLGSSLGSVPCPFVTPHLSSSTLTSSPTLPSVGLTPHPITSFVLTSSPSAPSLTLPPPHSPSTQALSPPALSPCPSISSLPPSLPPLSPCSQIEALSEPPGTGDEHCRLEPSACPTPPGIQNSGGRESQKTVEPAGEHTVKVIHTLKAPAGGLLVDMCCLLGSSGDLCVAAAGKWAVCLWNQTAASDWSLTHTWTFTEPVINVFPVPDAAGLMCVTLGQLEIREVRILSCSSLMQMSVCEGIVQAVVCMSKSRVVTSSHSAKGSTLQVFMLSDSSSSPSSQLLECPGVCIGTLAPVDGLSDALIGMDESGHLFIWNLKTGQLLHRVLLGEDLSCTVCLRGYSFCGVLFVLLQHHFLSSLTEEVKDAKLKIQMCSEEELKAVLFSLVAINPVSGKWHLATRLYPPKAWTGRLCEADVNQCSVVGLSQSGCLCVWELGQQAATQMVEAPDSEGWQLARWGAGDTLVLGHHNGDVTLHFQMTF</sequence>
<dbReference type="InterPro" id="IPR042417">
    <property type="entry name" value="PALB2"/>
</dbReference>
<gene>
    <name evidence="5" type="primary">palb2</name>
</gene>
<feature type="region of interest" description="Disordered" evidence="2">
    <location>
        <begin position="641"/>
        <end position="705"/>
    </location>
</feature>
<feature type="compositionally biased region" description="Basic and acidic residues" evidence="2">
    <location>
        <begin position="283"/>
        <end position="324"/>
    </location>
</feature>
<feature type="compositionally biased region" description="Basic and acidic residues" evidence="2">
    <location>
        <begin position="124"/>
        <end position="133"/>
    </location>
</feature>
<dbReference type="Pfam" id="PF16756">
    <property type="entry name" value="PALB2_WD40"/>
    <property type="match status" value="1"/>
</dbReference>
<accession>A0A6P7KF93</accession>
<dbReference type="Proteomes" id="UP000515145">
    <property type="component" value="Chromosome 1"/>
</dbReference>
<evidence type="ECO:0000256" key="2">
    <source>
        <dbReference type="SAM" id="MobiDB-lite"/>
    </source>
</evidence>
<feature type="compositionally biased region" description="Polar residues" evidence="2">
    <location>
        <begin position="768"/>
        <end position="782"/>
    </location>
</feature>
<feature type="region of interest" description="Disordered" evidence="2">
    <location>
        <begin position="373"/>
        <end position="414"/>
    </location>
</feature>
<name>A0A6P7KF93_9TELE</name>
<feature type="region of interest" description="Disordered" evidence="2">
    <location>
        <begin position="768"/>
        <end position="801"/>
    </location>
</feature>
<evidence type="ECO:0000313" key="5">
    <source>
        <dbReference type="RefSeq" id="XP_028288189.1"/>
    </source>
</evidence>
<feature type="compositionally biased region" description="Polar residues" evidence="2">
    <location>
        <begin position="791"/>
        <end position="801"/>
    </location>
</feature>
<feature type="compositionally biased region" description="Polar residues" evidence="2">
    <location>
        <begin position="647"/>
        <end position="664"/>
    </location>
</feature>
<dbReference type="InParanoid" id="A0A6P7KF93"/>
<feature type="compositionally biased region" description="Polar residues" evidence="2">
    <location>
        <begin position="391"/>
        <end position="411"/>
    </location>
</feature>
<dbReference type="Gene3D" id="2.130.10.10">
    <property type="entry name" value="YVTN repeat-like/Quinoprotein amine dehydrogenase"/>
    <property type="match status" value="1"/>
</dbReference>
<feature type="compositionally biased region" description="Polar residues" evidence="2">
    <location>
        <begin position="524"/>
        <end position="538"/>
    </location>
</feature>
<feature type="compositionally biased region" description="Polar residues" evidence="2">
    <location>
        <begin position="675"/>
        <end position="701"/>
    </location>
</feature>
<dbReference type="GO" id="GO:0005654">
    <property type="term" value="C:nucleoplasm"/>
    <property type="evidence" value="ECO:0007669"/>
    <property type="project" value="TreeGrafter"/>
</dbReference>
<organism evidence="4 5">
    <name type="scientific">Parambassis ranga</name>
    <name type="common">Indian glassy fish</name>
    <dbReference type="NCBI Taxonomy" id="210632"/>
    <lineage>
        <taxon>Eukaryota</taxon>
        <taxon>Metazoa</taxon>
        <taxon>Chordata</taxon>
        <taxon>Craniata</taxon>
        <taxon>Vertebrata</taxon>
        <taxon>Euteleostomi</taxon>
        <taxon>Actinopterygii</taxon>
        <taxon>Neopterygii</taxon>
        <taxon>Teleostei</taxon>
        <taxon>Neoteleostei</taxon>
        <taxon>Acanthomorphata</taxon>
        <taxon>Ovalentaria</taxon>
        <taxon>Ambassidae</taxon>
        <taxon>Parambassis</taxon>
    </lineage>
</organism>
<dbReference type="GO" id="GO:0003677">
    <property type="term" value="F:DNA binding"/>
    <property type="evidence" value="ECO:0007669"/>
    <property type="project" value="InterPro"/>
</dbReference>
<feature type="region of interest" description="Disordered" evidence="2">
    <location>
        <begin position="429"/>
        <end position="547"/>
    </location>
</feature>
<protein>
    <submittedName>
        <fullName evidence="5">Partner and localizer of BRCA2</fullName>
    </submittedName>
</protein>
<proteinExistence type="predicted"/>
<dbReference type="PANTHER" id="PTHR14662">
    <property type="entry name" value="PARTNER AND LOCALIZER OF BRCA2"/>
    <property type="match status" value="1"/>
</dbReference>
<feature type="compositionally biased region" description="Basic and acidic residues" evidence="2">
    <location>
        <begin position="230"/>
        <end position="251"/>
    </location>
</feature>
<feature type="compositionally biased region" description="Polar residues" evidence="2">
    <location>
        <begin position="252"/>
        <end position="263"/>
    </location>
</feature>
<feature type="compositionally biased region" description="Basic residues" evidence="2">
    <location>
        <begin position="456"/>
        <end position="468"/>
    </location>
</feature>
<feature type="compositionally biased region" description="Polar residues" evidence="2">
    <location>
        <begin position="169"/>
        <end position="180"/>
    </location>
</feature>
<feature type="region of interest" description="Disordered" evidence="2">
    <location>
        <begin position="969"/>
        <end position="1056"/>
    </location>
</feature>
<feature type="compositionally biased region" description="Low complexity" evidence="2">
    <location>
        <begin position="982"/>
        <end position="1002"/>
    </location>
</feature>
<feature type="compositionally biased region" description="Basic and acidic residues" evidence="2">
    <location>
        <begin position="149"/>
        <end position="168"/>
    </location>
</feature>
<feature type="coiled-coil region" evidence="1">
    <location>
        <begin position="24"/>
        <end position="51"/>
    </location>
</feature>
<dbReference type="CTD" id="79728"/>
<feature type="compositionally biased region" description="Polar residues" evidence="2">
    <location>
        <begin position="80"/>
        <end position="91"/>
    </location>
</feature>
<dbReference type="GeneID" id="114452842"/>
<keyword evidence="4" id="KW-1185">Reference proteome</keyword>